<name>A0ABN2VYK9_9ACTN</name>
<dbReference type="Proteomes" id="UP001501480">
    <property type="component" value="Unassembled WGS sequence"/>
</dbReference>
<keyword evidence="2" id="KW-0732">Signal</keyword>
<evidence type="ECO:0000313" key="3">
    <source>
        <dbReference type="EMBL" id="GAA2077402.1"/>
    </source>
</evidence>
<organism evidence="3 4">
    <name type="scientific">Aeromicrobium halocynthiae</name>
    <dbReference type="NCBI Taxonomy" id="560557"/>
    <lineage>
        <taxon>Bacteria</taxon>
        <taxon>Bacillati</taxon>
        <taxon>Actinomycetota</taxon>
        <taxon>Actinomycetes</taxon>
        <taxon>Propionibacteriales</taxon>
        <taxon>Nocardioidaceae</taxon>
        <taxon>Aeromicrobium</taxon>
    </lineage>
</organism>
<dbReference type="PROSITE" id="PS51257">
    <property type="entry name" value="PROKAR_LIPOPROTEIN"/>
    <property type="match status" value="1"/>
</dbReference>
<accession>A0ABN2VYK9</accession>
<feature type="chain" id="PRO_5046497357" description="DUF5666 domain-containing protein" evidence="2">
    <location>
        <begin position="26"/>
        <end position="118"/>
    </location>
</feature>
<dbReference type="EMBL" id="BAAAPY010000004">
    <property type="protein sequence ID" value="GAA2077402.1"/>
    <property type="molecule type" value="Genomic_DNA"/>
</dbReference>
<comment type="caution">
    <text evidence="3">The sequence shown here is derived from an EMBL/GenBank/DDBJ whole genome shotgun (WGS) entry which is preliminary data.</text>
</comment>
<evidence type="ECO:0000256" key="1">
    <source>
        <dbReference type="SAM" id="MobiDB-lite"/>
    </source>
</evidence>
<reference evidence="3 4" key="1">
    <citation type="journal article" date="2019" name="Int. J. Syst. Evol. Microbiol.">
        <title>The Global Catalogue of Microorganisms (GCM) 10K type strain sequencing project: providing services to taxonomists for standard genome sequencing and annotation.</title>
        <authorList>
            <consortium name="The Broad Institute Genomics Platform"/>
            <consortium name="The Broad Institute Genome Sequencing Center for Infectious Disease"/>
            <person name="Wu L."/>
            <person name="Ma J."/>
        </authorList>
    </citation>
    <scope>NUCLEOTIDE SEQUENCE [LARGE SCALE GENOMIC DNA]</scope>
    <source>
        <strain evidence="3 4">JCM 15749</strain>
    </source>
</reference>
<dbReference type="RefSeq" id="WP_344326804.1">
    <property type="nucleotide sequence ID" value="NZ_BAAAPY010000004.1"/>
</dbReference>
<gene>
    <name evidence="3" type="ORF">GCM10009821_16280</name>
</gene>
<protein>
    <recommendedName>
        <fullName evidence="5">DUF5666 domain-containing protein</fullName>
    </recommendedName>
</protein>
<evidence type="ECO:0000256" key="2">
    <source>
        <dbReference type="SAM" id="SignalP"/>
    </source>
</evidence>
<feature type="region of interest" description="Disordered" evidence="1">
    <location>
        <begin position="94"/>
        <end position="118"/>
    </location>
</feature>
<sequence>MRVGRRPGAVAAVACVLAAAACGSASDEPKATPPAPTTAPSEARIELSGVVRTSPEDRLVTLEAAAGSGQPARTWVLVGPVRSLADGERVKVVGRPDRDADTTAQRGPIFRVESVERS</sequence>
<feature type="signal peptide" evidence="2">
    <location>
        <begin position="1"/>
        <end position="25"/>
    </location>
</feature>
<proteinExistence type="predicted"/>
<evidence type="ECO:0000313" key="4">
    <source>
        <dbReference type="Proteomes" id="UP001501480"/>
    </source>
</evidence>
<feature type="region of interest" description="Disordered" evidence="1">
    <location>
        <begin position="24"/>
        <end position="44"/>
    </location>
</feature>
<evidence type="ECO:0008006" key="5">
    <source>
        <dbReference type="Google" id="ProtNLM"/>
    </source>
</evidence>
<keyword evidence="4" id="KW-1185">Reference proteome</keyword>